<dbReference type="PANTHER" id="PTHR43852:SF2">
    <property type="entry name" value="PROTEIN ADENYLYLTRANSFERASE MNTA"/>
    <property type="match status" value="1"/>
</dbReference>
<dbReference type="AlphaFoldDB" id="A0A923MGT4"/>
<dbReference type="Pfam" id="PF18765">
    <property type="entry name" value="Polbeta"/>
    <property type="match status" value="1"/>
</dbReference>
<accession>A0A923MGT4</accession>
<reference evidence="2" key="1">
    <citation type="submission" date="2020-08" db="EMBL/GenBank/DDBJ databases">
        <title>Genome public.</title>
        <authorList>
            <person name="Liu C."/>
            <person name="Sun Q."/>
        </authorList>
    </citation>
    <scope>NUCLEOTIDE SEQUENCE</scope>
    <source>
        <strain evidence="2">BX15</strain>
    </source>
</reference>
<dbReference type="CDD" id="cd05403">
    <property type="entry name" value="NT_KNTase_like"/>
    <property type="match status" value="1"/>
</dbReference>
<gene>
    <name evidence="2" type="ORF">H8Z83_02390</name>
</gene>
<dbReference type="SUPFAM" id="SSF81301">
    <property type="entry name" value="Nucleotidyltransferase"/>
    <property type="match status" value="1"/>
</dbReference>
<comment type="caution">
    <text evidence="2">The sequence shown here is derived from an EMBL/GenBank/DDBJ whole genome shotgun (WGS) entry which is preliminary data.</text>
</comment>
<dbReference type="InterPro" id="IPR052930">
    <property type="entry name" value="TA_antitoxin_MntA"/>
</dbReference>
<evidence type="ECO:0000313" key="3">
    <source>
        <dbReference type="Proteomes" id="UP000620327"/>
    </source>
</evidence>
<feature type="domain" description="Polymerase beta nucleotidyltransferase" evidence="1">
    <location>
        <begin position="13"/>
        <end position="96"/>
    </location>
</feature>
<name>A0A923MGT4_9FIRM</name>
<dbReference type="Proteomes" id="UP000620327">
    <property type="component" value="Unassembled WGS sequence"/>
</dbReference>
<dbReference type="RefSeq" id="WP_187013580.1">
    <property type="nucleotide sequence ID" value="NZ_JACOQI010000002.1"/>
</dbReference>
<sequence length="97" mass="11026">MTKYGIDSTVIHQIINLANRHHIQTVILFGSRARGDFHRTSDIDLAVQGGNVCRFRLDVEEETHTLLTFDVIDLCSDLSPELWEAISKEGVLLYEKV</sequence>
<dbReference type="Gene3D" id="3.30.460.10">
    <property type="entry name" value="Beta Polymerase, domain 2"/>
    <property type="match status" value="1"/>
</dbReference>
<protein>
    <submittedName>
        <fullName evidence="2">Nucleotidyltransferase domain-containing protein</fullName>
    </submittedName>
</protein>
<dbReference type="PANTHER" id="PTHR43852">
    <property type="entry name" value="NUCLEOTIDYLTRANSFERASE"/>
    <property type="match status" value="1"/>
</dbReference>
<dbReference type="InterPro" id="IPR043519">
    <property type="entry name" value="NT_sf"/>
</dbReference>
<keyword evidence="3" id="KW-1185">Reference proteome</keyword>
<dbReference type="InterPro" id="IPR041633">
    <property type="entry name" value="Polbeta"/>
</dbReference>
<organism evidence="2 3">
    <name type="scientific">Dysosmobacter segnis</name>
    <dbReference type="NCBI Taxonomy" id="2763042"/>
    <lineage>
        <taxon>Bacteria</taxon>
        <taxon>Bacillati</taxon>
        <taxon>Bacillota</taxon>
        <taxon>Clostridia</taxon>
        <taxon>Eubacteriales</taxon>
        <taxon>Oscillospiraceae</taxon>
        <taxon>Dysosmobacter</taxon>
    </lineage>
</organism>
<proteinExistence type="predicted"/>
<evidence type="ECO:0000313" key="2">
    <source>
        <dbReference type="EMBL" id="MBC5769194.1"/>
    </source>
</evidence>
<dbReference type="EMBL" id="JACOQI010000002">
    <property type="protein sequence ID" value="MBC5769194.1"/>
    <property type="molecule type" value="Genomic_DNA"/>
</dbReference>
<evidence type="ECO:0000259" key="1">
    <source>
        <dbReference type="Pfam" id="PF18765"/>
    </source>
</evidence>